<dbReference type="Proteomes" id="UP000494165">
    <property type="component" value="Unassembled WGS sequence"/>
</dbReference>
<evidence type="ECO:0000313" key="5">
    <source>
        <dbReference type="EMBL" id="CAB3359417.1"/>
    </source>
</evidence>
<evidence type="ECO:0000259" key="4">
    <source>
        <dbReference type="PROSITE" id="PS50041"/>
    </source>
</evidence>
<dbReference type="InterPro" id="IPR001304">
    <property type="entry name" value="C-type_lectin-like"/>
</dbReference>
<organism evidence="5 6">
    <name type="scientific">Cloeon dipterum</name>
    <dbReference type="NCBI Taxonomy" id="197152"/>
    <lineage>
        <taxon>Eukaryota</taxon>
        <taxon>Metazoa</taxon>
        <taxon>Ecdysozoa</taxon>
        <taxon>Arthropoda</taxon>
        <taxon>Hexapoda</taxon>
        <taxon>Insecta</taxon>
        <taxon>Pterygota</taxon>
        <taxon>Palaeoptera</taxon>
        <taxon>Ephemeroptera</taxon>
        <taxon>Pisciforma</taxon>
        <taxon>Baetidae</taxon>
        <taxon>Cloeon</taxon>
    </lineage>
</organism>
<dbReference type="Pfam" id="PF10170">
    <property type="entry name" value="C6_DPF"/>
    <property type="match status" value="1"/>
</dbReference>
<protein>
    <recommendedName>
        <fullName evidence="2">Cysteine-rich DPF motif domain-containing protein 1</fullName>
    </recommendedName>
</protein>
<sequence>MERRAAETENEVPIQGFDQQAKKKEEAEGGTFCCSICRLEETYHCRGPVPYFCKTVRVSPDSYIARDPFMPPGQRSFLLLGSDCYACSKPVCQACSLFFAKRFCKPCAVVISYQDDYEESKFDFSDLCPLSYRVVQIVQNSSDQVFHLKKSLEDRSNDAKQIQALVKSGVDSTLEVIEKFGKYLEKMDRETRMSDRKMHQEIMVKLEQDGKKVSSEISSMFSKFEENNNRLFENMKSEIRAATLPILEELNKFERKVSQFDNEFQALESKTKTALGQIDRFNCSKYYEKLTVTTLQNGKKYYLGDKKVTWRDAKHICEENDMSLASLKTRREIKLLWRVAKIDKESGSWLSASDIGRRPGHFVWRGGERVSREKDWWAKNEPNDFGKGKEACIGVFNDSLFSDPCNYTAHFICELPAECY</sequence>
<evidence type="ECO:0000256" key="3">
    <source>
        <dbReference type="ARBA" id="ARBA00023157"/>
    </source>
</evidence>
<gene>
    <name evidence="5" type="ORF">CLODIP_2_CD05171</name>
</gene>
<dbReference type="PROSITE" id="PS00615">
    <property type="entry name" value="C_TYPE_LECTIN_1"/>
    <property type="match status" value="1"/>
</dbReference>
<evidence type="ECO:0000256" key="2">
    <source>
        <dbReference type="ARBA" id="ARBA00014801"/>
    </source>
</evidence>
<dbReference type="EMBL" id="CADEPI010000001">
    <property type="protein sequence ID" value="CAB3359417.1"/>
    <property type="molecule type" value="Genomic_DNA"/>
</dbReference>
<reference evidence="5 6" key="1">
    <citation type="submission" date="2020-04" db="EMBL/GenBank/DDBJ databases">
        <authorList>
            <person name="Alioto T."/>
            <person name="Alioto T."/>
            <person name="Gomez Garrido J."/>
        </authorList>
    </citation>
    <scope>NUCLEOTIDE SEQUENCE [LARGE SCALE GENOMIC DNA]</scope>
</reference>
<keyword evidence="3" id="KW-1015">Disulfide bond</keyword>
<comment type="similarity">
    <text evidence="1">Belongs to the CDPF1 family.</text>
</comment>
<dbReference type="Pfam" id="PF00059">
    <property type="entry name" value="Lectin_C"/>
    <property type="match status" value="1"/>
</dbReference>
<evidence type="ECO:0000313" key="6">
    <source>
        <dbReference type="Proteomes" id="UP000494165"/>
    </source>
</evidence>
<dbReference type="SMART" id="SM00034">
    <property type="entry name" value="CLECT"/>
    <property type="match status" value="1"/>
</dbReference>
<accession>A0A8S1BU92</accession>
<dbReference type="InterPro" id="IPR016187">
    <property type="entry name" value="CTDL_fold"/>
</dbReference>
<proteinExistence type="inferred from homology"/>
<dbReference type="SUPFAM" id="SSF56436">
    <property type="entry name" value="C-type lectin-like"/>
    <property type="match status" value="1"/>
</dbReference>
<dbReference type="PANTHER" id="PTHR31849">
    <property type="entry name" value="CYSTEINE-RICH PDF MOTIF DOMAIN-CONTAINING PROTEIN 1"/>
    <property type="match status" value="1"/>
</dbReference>
<feature type="domain" description="C-type lectin" evidence="4">
    <location>
        <begin position="296"/>
        <end position="414"/>
    </location>
</feature>
<keyword evidence="6" id="KW-1185">Reference proteome</keyword>
<evidence type="ECO:0000256" key="1">
    <source>
        <dbReference type="ARBA" id="ARBA00007917"/>
    </source>
</evidence>
<name>A0A8S1BU92_9INSE</name>
<dbReference type="InterPro" id="IPR016186">
    <property type="entry name" value="C-type_lectin-like/link_sf"/>
</dbReference>
<dbReference type="CDD" id="cd00037">
    <property type="entry name" value="CLECT"/>
    <property type="match status" value="1"/>
</dbReference>
<dbReference type="InterPro" id="IPR018378">
    <property type="entry name" value="C-type_lectin_CS"/>
</dbReference>
<dbReference type="OrthoDB" id="191995at2759"/>
<dbReference type="PANTHER" id="PTHR31849:SF1">
    <property type="entry name" value="CYSTEINE-RICH DPF MOTIF DOMAIN-CONTAINING PROTEIN 1"/>
    <property type="match status" value="1"/>
</dbReference>
<dbReference type="Gene3D" id="3.10.100.10">
    <property type="entry name" value="Mannose-Binding Protein A, subunit A"/>
    <property type="match status" value="1"/>
</dbReference>
<dbReference type="AlphaFoldDB" id="A0A8S1BU92"/>
<dbReference type="PRINTS" id="PR01995">
    <property type="entry name" value="UPF0595"/>
</dbReference>
<comment type="caution">
    <text evidence="5">The sequence shown here is derived from an EMBL/GenBank/DDBJ whole genome shotgun (WGS) entry which is preliminary data.</text>
</comment>
<dbReference type="PROSITE" id="PS50041">
    <property type="entry name" value="C_TYPE_LECTIN_2"/>
    <property type="match status" value="1"/>
</dbReference>
<dbReference type="InterPro" id="IPR042426">
    <property type="entry name" value="CDPF1"/>
</dbReference>
<dbReference type="InterPro" id="IPR018785">
    <property type="entry name" value="CDPF1_dom"/>
</dbReference>